<reference evidence="2 3" key="1">
    <citation type="submission" date="2017-08" db="EMBL/GenBank/DDBJ databases">
        <title>Draft genome sequences of 64 type strains of genus Staph aureus.</title>
        <authorList>
            <person name="Cole K."/>
            <person name="Golubchik T."/>
            <person name="Russell J."/>
            <person name="Foster D."/>
            <person name="Llewelyn M."/>
            <person name="Wilson D."/>
            <person name="Crook D."/>
            <person name="Paul J."/>
        </authorList>
    </citation>
    <scope>NUCLEOTIDE SEQUENCE [LARGE SCALE GENOMIC DNA]</scope>
    <source>
        <strain evidence="2 3">DSM 29875</strain>
    </source>
</reference>
<feature type="transmembrane region" description="Helical" evidence="1">
    <location>
        <begin position="30"/>
        <end position="50"/>
    </location>
</feature>
<feature type="transmembrane region" description="Helical" evidence="1">
    <location>
        <begin position="57"/>
        <end position="82"/>
    </location>
</feature>
<dbReference type="EMBL" id="PPPX01000011">
    <property type="protein sequence ID" value="POA08780.1"/>
    <property type="molecule type" value="Genomic_DNA"/>
</dbReference>
<keyword evidence="1" id="KW-0472">Membrane</keyword>
<comment type="caution">
    <text evidence="2">The sequence shown here is derived from an EMBL/GenBank/DDBJ whole genome shotgun (WGS) entry which is preliminary data.</text>
</comment>
<dbReference type="GeneID" id="98298146"/>
<dbReference type="AlphaFoldDB" id="A0A2K4FBP6"/>
<accession>A0A2K4FBP6</accession>
<evidence type="ECO:0000313" key="3">
    <source>
        <dbReference type="Proteomes" id="UP000242712"/>
    </source>
</evidence>
<evidence type="ECO:0000313" key="2">
    <source>
        <dbReference type="EMBL" id="POA08780.1"/>
    </source>
</evidence>
<dbReference type="RefSeq" id="WP_103371746.1">
    <property type="nucleotide sequence ID" value="NZ_CBCRVO010000003.1"/>
</dbReference>
<gene>
    <name evidence="2" type="ORF">CD039_07260</name>
</gene>
<proteinExistence type="predicted"/>
<sequence>MRIIMLSIIAIINMIFVVQAITHPLTINNFSLKVMLVAFSLVMTIVFLLIRTTRLTTWISVITLLITLIHAGIIAHTAYTYIY</sequence>
<keyword evidence="1" id="KW-1133">Transmembrane helix</keyword>
<dbReference type="Proteomes" id="UP000242712">
    <property type="component" value="Unassembled WGS sequence"/>
</dbReference>
<keyword evidence="1" id="KW-0812">Transmembrane</keyword>
<protein>
    <submittedName>
        <fullName evidence="2">Uncharacterized protein</fullName>
    </submittedName>
</protein>
<evidence type="ECO:0000256" key="1">
    <source>
        <dbReference type="SAM" id="Phobius"/>
    </source>
</evidence>
<name>A0A2K4FBP6_9STAP</name>
<organism evidence="2 3">
    <name type="scientific">Staphylococcus argensis</name>
    <dbReference type="NCBI Taxonomy" id="1607738"/>
    <lineage>
        <taxon>Bacteria</taxon>
        <taxon>Bacillati</taxon>
        <taxon>Bacillota</taxon>
        <taxon>Bacilli</taxon>
        <taxon>Bacillales</taxon>
        <taxon>Staphylococcaceae</taxon>
        <taxon>Staphylococcus</taxon>
    </lineage>
</organism>
<keyword evidence="3" id="KW-1185">Reference proteome</keyword>